<dbReference type="Gene3D" id="3.30.420.10">
    <property type="entry name" value="Ribonuclease H-like superfamily/Ribonuclease H"/>
    <property type="match status" value="1"/>
</dbReference>
<keyword evidence="8" id="KW-0255">Endonuclease</keyword>
<dbReference type="PANTHER" id="PTHR10642:SF26">
    <property type="entry name" value="RIBONUCLEASE H1"/>
    <property type="match status" value="1"/>
</dbReference>
<evidence type="ECO:0000256" key="1">
    <source>
        <dbReference type="ARBA" id="ARBA00000077"/>
    </source>
</evidence>
<keyword evidence="9" id="KW-0378">Hydrolase</keyword>
<dbReference type="InterPro" id="IPR012337">
    <property type="entry name" value="RNaseH-like_sf"/>
</dbReference>
<dbReference type="InterPro" id="IPR022892">
    <property type="entry name" value="RNaseHI"/>
</dbReference>
<comment type="similarity">
    <text evidence="3">Belongs to the RNase H family.</text>
</comment>
<dbReference type="SUPFAM" id="SSF53098">
    <property type="entry name" value="Ribonuclease H-like"/>
    <property type="match status" value="1"/>
</dbReference>
<sequence>MQTQPRHRRLGVIIQLKEGSEVLRQRPLAGQGQVMISKNNEMELTAVVKGLEKLVESLPVSIISDSRYVIDSATSLDRWKAAGWRNSSGEVKNLQLWQQFDQLSQGRELELVWQRGHVGHDLNEMANTLASNAALGMYLAGEKAIRKKHPTWFK</sequence>
<dbReference type="EMBL" id="CP119312">
    <property type="protein sequence ID" value="WEK04135.1"/>
    <property type="molecule type" value="Genomic_DNA"/>
</dbReference>
<feature type="domain" description="RNase H type-1" evidence="11">
    <location>
        <begin position="1"/>
        <end position="135"/>
    </location>
</feature>
<evidence type="ECO:0000259" key="11">
    <source>
        <dbReference type="PROSITE" id="PS50879"/>
    </source>
</evidence>
<evidence type="ECO:0000256" key="9">
    <source>
        <dbReference type="ARBA" id="ARBA00022801"/>
    </source>
</evidence>
<reference evidence="12" key="1">
    <citation type="submission" date="2023-03" db="EMBL/GenBank/DDBJ databases">
        <title>Andean soil-derived lignocellulolytic bacterial consortium as a source of novel taxa and putative plastic-active enzymes.</title>
        <authorList>
            <person name="Diaz-Garcia L."/>
            <person name="Chuvochina M."/>
            <person name="Feuerriegel G."/>
            <person name="Bunk B."/>
            <person name="Sproer C."/>
            <person name="Streit W.R."/>
            <person name="Rodriguez L.M."/>
            <person name="Overmann J."/>
            <person name="Jimenez D.J."/>
        </authorList>
    </citation>
    <scope>NUCLEOTIDE SEQUENCE</scope>
    <source>
        <strain evidence="12">MAG 4196</strain>
    </source>
</reference>
<dbReference type="CDD" id="cd09278">
    <property type="entry name" value="RNase_HI_prokaryote_like"/>
    <property type="match status" value="1"/>
</dbReference>
<evidence type="ECO:0000313" key="13">
    <source>
        <dbReference type="Proteomes" id="UP001217476"/>
    </source>
</evidence>
<gene>
    <name evidence="12" type="ORF">P0Y65_18430</name>
</gene>
<evidence type="ECO:0000256" key="3">
    <source>
        <dbReference type="ARBA" id="ARBA00005300"/>
    </source>
</evidence>
<evidence type="ECO:0000256" key="7">
    <source>
        <dbReference type="ARBA" id="ARBA00022723"/>
    </source>
</evidence>
<dbReference type="InterPro" id="IPR050092">
    <property type="entry name" value="RNase_H"/>
</dbReference>
<evidence type="ECO:0000313" key="12">
    <source>
        <dbReference type="EMBL" id="WEK04135.1"/>
    </source>
</evidence>
<evidence type="ECO:0000256" key="8">
    <source>
        <dbReference type="ARBA" id="ARBA00022759"/>
    </source>
</evidence>
<dbReference type="GO" id="GO:0043137">
    <property type="term" value="P:DNA replication, removal of RNA primer"/>
    <property type="evidence" value="ECO:0007669"/>
    <property type="project" value="TreeGrafter"/>
</dbReference>
<dbReference type="GO" id="GO:0004523">
    <property type="term" value="F:RNA-DNA hybrid ribonuclease activity"/>
    <property type="evidence" value="ECO:0007669"/>
    <property type="project" value="UniProtKB-EC"/>
</dbReference>
<dbReference type="EC" id="3.1.26.4" evidence="5"/>
<keyword evidence="10" id="KW-0460">Magnesium</keyword>
<dbReference type="PANTHER" id="PTHR10642">
    <property type="entry name" value="RIBONUCLEASE H1"/>
    <property type="match status" value="1"/>
</dbReference>
<keyword evidence="6" id="KW-0540">Nuclease</keyword>
<dbReference type="PROSITE" id="PS50879">
    <property type="entry name" value="RNASE_H_1"/>
    <property type="match status" value="1"/>
</dbReference>
<evidence type="ECO:0000256" key="6">
    <source>
        <dbReference type="ARBA" id="ARBA00022722"/>
    </source>
</evidence>
<accession>A0AAJ5VTY3</accession>
<evidence type="ECO:0000256" key="10">
    <source>
        <dbReference type="ARBA" id="ARBA00022842"/>
    </source>
</evidence>
<comment type="catalytic activity">
    <reaction evidence="1">
        <text>Endonucleolytic cleavage to 5'-phosphomonoester.</text>
        <dbReference type="EC" id="3.1.26.4"/>
    </reaction>
</comment>
<comment type="subunit">
    <text evidence="4">Monomer.</text>
</comment>
<dbReference type="InterPro" id="IPR036397">
    <property type="entry name" value="RNaseH_sf"/>
</dbReference>
<keyword evidence="7" id="KW-0479">Metal-binding</keyword>
<dbReference type="Proteomes" id="UP001217476">
    <property type="component" value="Chromosome"/>
</dbReference>
<proteinExistence type="inferred from homology"/>
<comment type="cofactor">
    <cofactor evidence="2">
        <name>Mg(2+)</name>
        <dbReference type="ChEBI" id="CHEBI:18420"/>
    </cofactor>
</comment>
<name>A0AAJ5VTY3_9HYPH</name>
<dbReference type="InterPro" id="IPR002156">
    <property type="entry name" value="RNaseH_domain"/>
</dbReference>
<protein>
    <recommendedName>
        <fullName evidence="5">ribonuclease H</fullName>
        <ecNumber evidence="5">3.1.26.4</ecNumber>
    </recommendedName>
</protein>
<organism evidence="12 13">
    <name type="scientific">Candidatus Devosia phytovorans</name>
    <dbReference type="NCBI Taxonomy" id="3121372"/>
    <lineage>
        <taxon>Bacteria</taxon>
        <taxon>Pseudomonadati</taxon>
        <taxon>Pseudomonadota</taxon>
        <taxon>Alphaproteobacteria</taxon>
        <taxon>Hyphomicrobiales</taxon>
        <taxon>Devosiaceae</taxon>
        <taxon>Devosia</taxon>
    </lineage>
</organism>
<dbReference type="Pfam" id="PF00075">
    <property type="entry name" value="RNase_H"/>
    <property type="match status" value="1"/>
</dbReference>
<evidence type="ECO:0000256" key="4">
    <source>
        <dbReference type="ARBA" id="ARBA00011245"/>
    </source>
</evidence>
<dbReference type="GO" id="GO:0046872">
    <property type="term" value="F:metal ion binding"/>
    <property type="evidence" value="ECO:0007669"/>
    <property type="project" value="UniProtKB-KW"/>
</dbReference>
<dbReference type="GO" id="GO:0003676">
    <property type="term" value="F:nucleic acid binding"/>
    <property type="evidence" value="ECO:0007669"/>
    <property type="project" value="InterPro"/>
</dbReference>
<evidence type="ECO:0000256" key="2">
    <source>
        <dbReference type="ARBA" id="ARBA00001946"/>
    </source>
</evidence>
<dbReference type="AlphaFoldDB" id="A0AAJ5VTY3"/>
<evidence type="ECO:0000256" key="5">
    <source>
        <dbReference type="ARBA" id="ARBA00012180"/>
    </source>
</evidence>